<sequence length="101" mass="12183">MLGMFWDASDGLHNVHEVDVTKQKLSDARVLCYHFHAIKWLHETIRKSKRYGLYPADMLNQMKHTIPNMNGERTQDSYEMHRMEFESLSCRDDQTELWKYF</sequence>
<keyword evidence="2" id="KW-1185">Reference proteome</keyword>
<comment type="caution">
    <text evidence="1">The sequence shown here is derived from an EMBL/GenBank/DDBJ whole genome shotgun (WGS) entry which is preliminary data.</text>
</comment>
<name>A0A2P4YN17_9STRA</name>
<dbReference type="AlphaFoldDB" id="A0A2P4YN17"/>
<organism evidence="1 2">
    <name type="scientific">Phytophthora palmivora</name>
    <dbReference type="NCBI Taxonomy" id="4796"/>
    <lineage>
        <taxon>Eukaryota</taxon>
        <taxon>Sar</taxon>
        <taxon>Stramenopiles</taxon>
        <taxon>Oomycota</taxon>
        <taxon>Peronosporomycetes</taxon>
        <taxon>Peronosporales</taxon>
        <taxon>Peronosporaceae</taxon>
        <taxon>Phytophthora</taxon>
    </lineage>
</organism>
<dbReference type="EMBL" id="NCKW01001827">
    <property type="protein sequence ID" value="POM79203.1"/>
    <property type="molecule type" value="Genomic_DNA"/>
</dbReference>
<proteinExistence type="predicted"/>
<protein>
    <submittedName>
        <fullName evidence="1">Uncharacterized protein</fullName>
    </submittedName>
</protein>
<dbReference type="OrthoDB" id="89288at2759"/>
<dbReference type="Proteomes" id="UP000237271">
    <property type="component" value="Unassembled WGS sequence"/>
</dbReference>
<evidence type="ECO:0000313" key="2">
    <source>
        <dbReference type="Proteomes" id="UP000237271"/>
    </source>
</evidence>
<accession>A0A2P4YN17</accession>
<evidence type="ECO:0000313" key="1">
    <source>
        <dbReference type="EMBL" id="POM79203.1"/>
    </source>
</evidence>
<gene>
    <name evidence="1" type="ORF">PHPALM_3179</name>
</gene>
<reference evidence="1 2" key="1">
    <citation type="journal article" date="2017" name="Genome Biol. Evol.">
        <title>Phytophthora megakarya and P. palmivora, closely related causal agents of cacao black pod rot, underwent increases in genome sizes and gene numbers by different mechanisms.</title>
        <authorList>
            <person name="Ali S.S."/>
            <person name="Shao J."/>
            <person name="Lary D.J."/>
            <person name="Kronmiller B."/>
            <person name="Shen D."/>
            <person name="Strem M.D."/>
            <person name="Amoako-Attah I."/>
            <person name="Akrofi A.Y."/>
            <person name="Begoude B.A."/>
            <person name="Ten Hoopen G.M."/>
            <person name="Coulibaly K."/>
            <person name="Kebe B.I."/>
            <person name="Melnick R.L."/>
            <person name="Guiltinan M.J."/>
            <person name="Tyler B.M."/>
            <person name="Meinhardt L.W."/>
            <person name="Bailey B.A."/>
        </authorList>
    </citation>
    <scope>NUCLEOTIDE SEQUENCE [LARGE SCALE GENOMIC DNA]</scope>
    <source>
        <strain evidence="2">sbr112.9</strain>
    </source>
</reference>